<organism evidence="1 2">
    <name type="scientific">Datura stramonium</name>
    <name type="common">Jimsonweed</name>
    <name type="synonym">Common thornapple</name>
    <dbReference type="NCBI Taxonomy" id="4076"/>
    <lineage>
        <taxon>Eukaryota</taxon>
        <taxon>Viridiplantae</taxon>
        <taxon>Streptophyta</taxon>
        <taxon>Embryophyta</taxon>
        <taxon>Tracheophyta</taxon>
        <taxon>Spermatophyta</taxon>
        <taxon>Magnoliopsida</taxon>
        <taxon>eudicotyledons</taxon>
        <taxon>Gunneridae</taxon>
        <taxon>Pentapetalae</taxon>
        <taxon>asterids</taxon>
        <taxon>lamiids</taxon>
        <taxon>Solanales</taxon>
        <taxon>Solanaceae</taxon>
        <taxon>Solanoideae</taxon>
        <taxon>Datureae</taxon>
        <taxon>Datura</taxon>
    </lineage>
</organism>
<dbReference type="EMBL" id="JACEIK010004489">
    <property type="protein sequence ID" value="MCD9645650.1"/>
    <property type="molecule type" value="Genomic_DNA"/>
</dbReference>
<dbReference type="Proteomes" id="UP000823775">
    <property type="component" value="Unassembled WGS sequence"/>
</dbReference>
<accession>A0ABS8VEE6</accession>
<gene>
    <name evidence="1" type="ORF">HAX54_034695</name>
</gene>
<proteinExistence type="predicted"/>
<sequence length="221" mass="25411">MASQKVFIDLVDNEVEHQYYGSHQDKVTPFEASMESMKRKIDRIRGLVIDLRNSSDVASGFSESMSESHFVASVYTMHDGIPNPLRKDFDPNKHCAFDSGMQDHDTNECRHLKEEIQKLIISGRISQRTHPQLVWYQPPEIIPTSNYTPIYHSPFTMRPLFQTMWNPPPTIAPTSNYIPIPYPRFIGAAYPYNQATIPRAQKNMRNFSIDGVGNKAFEEET</sequence>
<protein>
    <submittedName>
        <fullName evidence="1">Uncharacterized protein</fullName>
    </submittedName>
</protein>
<name>A0ABS8VEE6_DATST</name>
<keyword evidence="2" id="KW-1185">Reference proteome</keyword>
<comment type="caution">
    <text evidence="1">The sequence shown here is derived from an EMBL/GenBank/DDBJ whole genome shotgun (WGS) entry which is preliminary data.</text>
</comment>
<evidence type="ECO:0000313" key="2">
    <source>
        <dbReference type="Proteomes" id="UP000823775"/>
    </source>
</evidence>
<evidence type="ECO:0000313" key="1">
    <source>
        <dbReference type="EMBL" id="MCD9645650.1"/>
    </source>
</evidence>
<reference evidence="1 2" key="1">
    <citation type="journal article" date="2021" name="BMC Genomics">
        <title>Datura genome reveals duplications of psychoactive alkaloid biosynthetic genes and high mutation rate following tissue culture.</title>
        <authorList>
            <person name="Rajewski A."/>
            <person name="Carter-House D."/>
            <person name="Stajich J."/>
            <person name="Litt A."/>
        </authorList>
    </citation>
    <scope>NUCLEOTIDE SEQUENCE [LARGE SCALE GENOMIC DNA]</scope>
    <source>
        <strain evidence="1">AR-01</strain>
    </source>
</reference>